<dbReference type="PANTHER" id="PTHR43437">
    <property type="entry name" value="HYDROXYACYL-THIOESTER DEHYDRATASE TYPE 2, MITOCHONDRIAL-RELATED"/>
    <property type="match status" value="1"/>
</dbReference>
<dbReference type="CDD" id="cd03449">
    <property type="entry name" value="R_hydratase"/>
    <property type="match status" value="1"/>
</dbReference>
<dbReference type="Pfam" id="PF12172">
    <property type="entry name" value="zf-ChsH2"/>
    <property type="match status" value="1"/>
</dbReference>
<feature type="domain" description="ChsH2 rubredoxin-like zinc ribbon" evidence="3">
    <location>
        <begin position="39"/>
        <end position="65"/>
    </location>
</feature>
<dbReference type="Pfam" id="PF01575">
    <property type="entry name" value="MaoC_dehydratas"/>
    <property type="match status" value="1"/>
</dbReference>
<dbReference type="SUPFAM" id="SSF50249">
    <property type="entry name" value="Nucleic acid-binding proteins"/>
    <property type="match status" value="1"/>
</dbReference>
<proteinExistence type="predicted"/>
<feature type="domain" description="MaoC-like" evidence="1">
    <location>
        <begin position="174"/>
        <end position="271"/>
    </location>
</feature>
<evidence type="ECO:0000259" key="1">
    <source>
        <dbReference type="Pfam" id="PF01575"/>
    </source>
</evidence>
<dbReference type="InterPro" id="IPR012340">
    <property type="entry name" value="NA-bd_OB-fold"/>
</dbReference>
<dbReference type="SUPFAM" id="SSF54637">
    <property type="entry name" value="Thioesterase/thiol ester dehydrase-isomerase"/>
    <property type="match status" value="1"/>
</dbReference>
<reference evidence="4" key="1">
    <citation type="journal article" date="2020" name="mSystems">
        <title>Genome- and Community-Level Interaction Insights into Carbon Utilization and Element Cycling Functions of Hydrothermarchaeota in Hydrothermal Sediment.</title>
        <authorList>
            <person name="Zhou Z."/>
            <person name="Liu Y."/>
            <person name="Xu W."/>
            <person name="Pan J."/>
            <person name="Luo Z.H."/>
            <person name="Li M."/>
        </authorList>
    </citation>
    <scope>NUCLEOTIDE SEQUENCE [LARGE SCALE GENOMIC DNA]</scope>
    <source>
        <strain evidence="4">SpSt-477</strain>
    </source>
</reference>
<protein>
    <recommendedName>
        <fullName evidence="5">MaoC family dehydratase</fullName>
    </recommendedName>
</protein>
<dbReference type="AlphaFoldDB" id="A0A7C4W083"/>
<evidence type="ECO:0000259" key="2">
    <source>
        <dbReference type="Pfam" id="PF01796"/>
    </source>
</evidence>
<accession>A0A7C4W083</accession>
<name>A0A7C4W083_9BACT</name>
<dbReference type="EMBL" id="DSUH01000298">
    <property type="protein sequence ID" value="HGU33735.1"/>
    <property type="molecule type" value="Genomic_DNA"/>
</dbReference>
<organism evidence="4">
    <name type="scientific">Desulfatirhabdium butyrativorans</name>
    <dbReference type="NCBI Taxonomy" id="340467"/>
    <lineage>
        <taxon>Bacteria</taxon>
        <taxon>Pseudomonadati</taxon>
        <taxon>Thermodesulfobacteriota</taxon>
        <taxon>Desulfobacteria</taxon>
        <taxon>Desulfobacterales</taxon>
        <taxon>Desulfatirhabdiaceae</taxon>
        <taxon>Desulfatirhabdium</taxon>
    </lineage>
</organism>
<sequence length="297" mass="32923">MNTTYDDSFIVEGKLSLPYQYFAGRTGSKFIISLRDSKKILGVRCTACNKVFVPPRSTCERCFADLTQNWVELKDTGVVTGFTVIRYEEPHQPVKPPYILGMILLDGADTPFAHIVKGVPISQMKTGLRVKAVFAKKTTSTIRDIDHFLVDQSQPIEIGYTYDELEVGMAATFTKTITETDVYLFAGISGDFNPMHLNEEFAKKTPFGTRIAHGALPQCLIAPVLGMKMPGLGTVALEITTRFRAPTYFGDTITARAEVIEKIEAKRWVRMALTWTNQHGKLVAEGSALVIPPTPLP</sequence>
<evidence type="ECO:0008006" key="5">
    <source>
        <dbReference type="Google" id="ProtNLM"/>
    </source>
</evidence>
<feature type="domain" description="ChsH2 C-terminal OB-fold" evidence="2">
    <location>
        <begin position="70"/>
        <end position="134"/>
    </location>
</feature>
<dbReference type="InterPro" id="IPR002878">
    <property type="entry name" value="ChsH2_C"/>
</dbReference>
<evidence type="ECO:0000259" key="3">
    <source>
        <dbReference type="Pfam" id="PF12172"/>
    </source>
</evidence>
<gene>
    <name evidence="4" type="ORF">ENS29_12910</name>
</gene>
<dbReference type="Pfam" id="PF01796">
    <property type="entry name" value="OB_ChsH2_C"/>
    <property type="match status" value="1"/>
</dbReference>
<dbReference type="PANTHER" id="PTHR43437:SF3">
    <property type="entry name" value="HYDROXYACYL-THIOESTER DEHYDRATASE TYPE 2, MITOCHONDRIAL"/>
    <property type="match status" value="1"/>
</dbReference>
<dbReference type="InterPro" id="IPR029069">
    <property type="entry name" value="HotDog_dom_sf"/>
</dbReference>
<dbReference type="InterPro" id="IPR050965">
    <property type="entry name" value="UPF0336/Enoyl-CoA_hydratase"/>
</dbReference>
<dbReference type="InterPro" id="IPR002539">
    <property type="entry name" value="MaoC-like_dom"/>
</dbReference>
<dbReference type="GO" id="GO:0019171">
    <property type="term" value="F:(3R)-hydroxyacyl-[acyl-carrier-protein] dehydratase activity"/>
    <property type="evidence" value="ECO:0007669"/>
    <property type="project" value="TreeGrafter"/>
</dbReference>
<evidence type="ECO:0000313" key="4">
    <source>
        <dbReference type="EMBL" id="HGU33735.1"/>
    </source>
</evidence>
<comment type="caution">
    <text evidence="4">The sequence shown here is derived from an EMBL/GenBank/DDBJ whole genome shotgun (WGS) entry which is preliminary data.</text>
</comment>
<dbReference type="InterPro" id="IPR022002">
    <property type="entry name" value="ChsH2_Znr"/>
</dbReference>
<dbReference type="Gene3D" id="3.10.129.10">
    <property type="entry name" value="Hotdog Thioesterase"/>
    <property type="match status" value="1"/>
</dbReference>
<dbReference type="Gene3D" id="6.10.30.10">
    <property type="match status" value="1"/>
</dbReference>
<dbReference type="GO" id="GO:0006633">
    <property type="term" value="P:fatty acid biosynthetic process"/>
    <property type="evidence" value="ECO:0007669"/>
    <property type="project" value="TreeGrafter"/>
</dbReference>